<reference evidence="2 3" key="1">
    <citation type="submission" date="2019-12" db="EMBL/GenBank/DDBJ databases">
        <authorList>
            <person name="Floudas D."/>
            <person name="Bentzer J."/>
            <person name="Ahren D."/>
            <person name="Johansson T."/>
            <person name="Persson P."/>
            <person name="Tunlid A."/>
        </authorList>
    </citation>
    <scope>NUCLEOTIDE SEQUENCE [LARGE SCALE GENOMIC DNA]</scope>
    <source>
        <strain evidence="2 3">CBS 102.39</strain>
    </source>
</reference>
<evidence type="ECO:0000313" key="2">
    <source>
        <dbReference type="EMBL" id="KAF4611730.1"/>
    </source>
</evidence>
<feature type="chain" id="PRO_5034439293" evidence="1">
    <location>
        <begin position="26"/>
        <end position="210"/>
    </location>
</feature>
<evidence type="ECO:0000256" key="1">
    <source>
        <dbReference type="SAM" id="SignalP"/>
    </source>
</evidence>
<feature type="signal peptide" evidence="1">
    <location>
        <begin position="1"/>
        <end position="25"/>
    </location>
</feature>
<dbReference type="EMBL" id="JAACJL010000057">
    <property type="protein sequence ID" value="KAF4611730.1"/>
    <property type="molecule type" value="Genomic_DNA"/>
</dbReference>
<dbReference type="AlphaFoldDB" id="A0A8H4VKW1"/>
<comment type="caution">
    <text evidence="2">The sequence shown here is derived from an EMBL/GenBank/DDBJ whole genome shotgun (WGS) entry which is preliminary data.</text>
</comment>
<sequence>MYKLLRMLQCFALFTLLSLLGRIAASPTSFPVEETGALQRRATDPVFPDSPPSCPICQQGYPNIQGCAQAAPVLANFSMIIFNPGAFIDVIKCACADTFQSVFPQCVDCVAYKFTIHLVLKSFIQTNQTDVLDTSDLPGIVGDIRRICALSSTLLGNVSGADASLTATTNAPVPTSTGTGAALRTADNTLSLRATAMYFALALVMACVGL</sequence>
<accession>A0A8H4VKW1</accession>
<name>A0A8H4VKW1_9AGAR</name>
<keyword evidence="3" id="KW-1185">Reference proteome</keyword>
<dbReference type="Proteomes" id="UP000521872">
    <property type="component" value="Unassembled WGS sequence"/>
</dbReference>
<proteinExistence type="predicted"/>
<gene>
    <name evidence="2" type="ORF">D9613_003908</name>
</gene>
<protein>
    <submittedName>
        <fullName evidence="2">Uncharacterized protein</fullName>
    </submittedName>
</protein>
<organism evidence="2 3">
    <name type="scientific">Agrocybe pediades</name>
    <dbReference type="NCBI Taxonomy" id="84607"/>
    <lineage>
        <taxon>Eukaryota</taxon>
        <taxon>Fungi</taxon>
        <taxon>Dikarya</taxon>
        <taxon>Basidiomycota</taxon>
        <taxon>Agaricomycotina</taxon>
        <taxon>Agaricomycetes</taxon>
        <taxon>Agaricomycetidae</taxon>
        <taxon>Agaricales</taxon>
        <taxon>Agaricineae</taxon>
        <taxon>Strophariaceae</taxon>
        <taxon>Agrocybe</taxon>
    </lineage>
</organism>
<evidence type="ECO:0000313" key="3">
    <source>
        <dbReference type="Proteomes" id="UP000521872"/>
    </source>
</evidence>
<keyword evidence="1" id="KW-0732">Signal</keyword>